<dbReference type="AlphaFoldDB" id="A0AAD8F2W9"/>
<gene>
    <name evidence="2" type="ORF">Bpfe_022534</name>
</gene>
<reference evidence="2" key="2">
    <citation type="submission" date="2023-04" db="EMBL/GenBank/DDBJ databases">
        <authorList>
            <person name="Bu L."/>
            <person name="Lu L."/>
            <person name="Laidemitt M.R."/>
            <person name="Zhang S.M."/>
            <person name="Mutuku M."/>
            <person name="Mkoji G."/>
            <person name="Steinauer M."/>
            <person name="Loker E.S."/>
        </authorList>
    </citation>
    <scope>NUCLEOTIDE SEQUENCE</scope>
    <source>
        <strain evidence="2">KasaAsao</strain>
        <tissue evidence="2">Whole Snail</tissue>
    </source>
</reference>
<evidence type="ECO:0000256" key="1">
    <source>
        <dbReference type="SAM" id="MobiDB-lite"/>
    </source>
</evidence>
<comment type="caution">
    <text evidence="2">The sequence shown here is derived from an EMBL/GenBank/DDBJ whole genome shotgun (WGS) entry which is preliminary data.</text>
</comment>
<evidence type="ECO:0000313" key="3">
    <source>
        <dbReference type="Proteomes" id="UP001233172"/>
    </source>
</evidence>
<name>A0AAD8F2W9_BIOPF</name>
<feature type="region of interest" description="Disordered" evidence="1">
    <location>
        <begin position="1"/>
        <end position="32"/>
    </location>
</feature>
<proteinExistence type="predicted"/>
<feature type="compositionally biased region" description="Polar residues" evidence="1">
    <location>
        <begin position="1"/>
        <end position="10"/>
    </location>
</feature>
<reference evidence="2" key="1">
    <citation type="journal article" date="2023" name="PLoS Negl. Trop. Dis.">
        <title>A genome sequence for Biomphalaria pfeifferi, the major vector snail for the human-infecting parasite Schistosoma mansoni.</title>
        <authorList>
            <person name="Bu L."/>
            <person name="Lu L."/>
            <person name="Laidemitt M.R."/>
            <person name="Zhang S.M."/>
            <person name="Mutuku M."/>
            <person name="Mkoji G."/>
            <person name="Steinauer M."/>
            <person name="Loker E.S."/>
        </authorList>
    </citation>
    <scope>NUCLEOTIDE SEQUENCE</scope>
    <source>
        <strain evidence="2">KasaAsao</strain>
    </source>
</reference>
<protein>
    <submittedName>
        <fullName evidence="2">Uncharacterized protein</fullName>
    </submittedName>
</protein>
<dbReference type="EMBL" id="JASAOG010000142">
    <property type="protein sequence ID" value="KAK0048094.1"/>
    <property type="molecule type" value="Genomic_DNA"/>
</dbReference>
<dbReference type="Proteomes" id="UP001233172">
    <property type="component" value="Unassembled WGS sequence"/>
</dbReference>
<evidence type="ECO:0000313" key="2">
    <source>
        <dbReference type="EMBL" id="KAK0048094.1"/>
    </source>
</evidence>
<sequence length="68" mass="7128">MPANDSQGVGNSFRRRKNCPCSNSRTGRDDALRSPSDLAACLSVPIERGSFEVVAANAAGPFPFSGLT</sequence>
<feature type="non-terminal residue" evidence="2">
    <location>
        <position position="68"/>
    </location>
</feature>
<accession>A0AAD8F2W9</accession>
<keyword evidence="3" id="KW-1185">Reference proteome</keyword>
<organism evidence="2 3">
    <name type="scientific">Biomphalaria pfeifferi</name>
    <name type="common">Bloodfluke planorb</name>
    <name type="synonym">Freshwater snail</name>
    <dbReference type="NCBI Taxonomy" id="112525"/>
    <lineage>
        <taxon>Eukaryota</taxon>
        <taxon>Metazoa</taxon>
        <taxon>Spiralia</taxon>
        <taxon>Lophotrochozoa</taxon>
        <taxon>Mollusca</taxon>
        <taxon>Gastropoda</taxon>
        <taxon>Heterobranchia</taxon>
        <taxon>Euthyneura</taxon>
        <taxon>Panpulmonata</taxon>
        <taxon>Hygrophila</taxon>
        <taxon>Lymnaeoidea</taxon>
        <taxon>Planorbidae</taxon>
        <taxon>Biomphalaria</taxon>
    </lineage>
</organism>